<gene>
    <name evidence="2" type="ORF">J4732_16035</name>
</gene>
<dbReference type="EMBL" id="JAGETR010000106">
    <property type="protein sequence ID" value="MBO2007114.1"/>
    <property type="molecule type" value="Genomic_DNA"/>
</dbReference>
<reference evidence="2" key="1">
    <citation type="submission" date="2021-03" db="EMBL/GenBank/DDBJ databases">
        <title>Molecular epidemiology and mechanisms of colistin and carbapenem resistance in Enterobacteriaceae from clinical isolates, the environment and porcine samples in Pretoria, South Africa.</title>
        <authorList>
            <person name="Bogoshi D."/>
            <person name="Mbelle N.M."/>
            <person name="Naidoo V."/>
            <person name="Osei Sekyere J."/>
        </authorList>
    </citation>
    <scope>NUCLEOTIDE SEQUENCE</scope>
    <source>
        <strain evidence="2">C080</strain>
    </source>
</reference>
<accession>A0A939NT77</accession>
<keyword evidence="1" id="KW-0472">Membrane</keyword>
<keyword evidence="1" id="KW-0812">Transmembrane</keyword>
<organism evidence="2">
    <name type="scientific">Serratia marcescens</name>
    <dbReference type="NCBI Taxonomy" id="615"/>
    <lineage>
        <taxon>Bacteria</taxon>
        <taxon>Pseudomonadati</taxon>
        <taxon>Pseudomonadota</taxon>
        <taxon>Gammaproteobacteria</taxon>
        <taxon>Enterobacterales</taxon>
        <taxon>Yersiniaceae</taxon>
        <taxon>Serratia</taxon>
    </lineage>
</organism>
<keyword evidence="1" id="KW-1133">Transmembrane helix</keyword>
<sequence>MITPTELAVVVGKPTLPRAVGKNHDRFMVIFLLCFGLMQLQVLAGFSPPAAVISL</sequence>
<protein>
    <submittedName>
        <fullName evidence="2">Uncharacterized protein</fullName>
    </submittedName>
</protein>
<name>A0A939NT77_SERMA</name>
<evidence type="ECO:0000313" key="2">
    <source>
        <dbReference type="EMBL" id="MBO2007114.1"/>
    </source>
</evidence>
<proteinExistence type="predicted"/>
<evidence type="ECO:0000256" key="1">
    <source>
        <dbReference type="SAM" id="Phobius"/>
    </source>
</evidence>
<feature type="transmembrane region" description="Helical" evidence="1">
    <location>
        <begin position="27"/>
        <end position="46"/>
    </location>
</feature>
<dbReference type="AlphaFoldDB" id="A0A939NT77"/>
<comment type="caution">
    <text evidence="2">The sequence shown here is derived from an EMBL/GenBank/DDBJ whole genome shotgun (WGS) entry which is preliminary data.</text>
</comment>